<sequence length="338" mass="37029">MKSLFCWMICAVVAHAAPAPAESAATEMATAAKSFLSSLDEAQTGKASFPFAAESREDWHYIPRDRKGLPVGDLTPEQLELCKQLLHSGMSENGVTKVETIISLESLLAEMEKNPTYRDPKKYAVTLFGDPTADGTWGWSFEGHHVSVNFTIVAGKSISCTPSFLGANPGIVKEGEMAGTQPLAKEENLARTLAATLQEAGKPVIYSEKAPAEILTGANRKVTQLEEVGISAADMTASQKRALLDLIGEYANRYRREVANKAMGRAREDLENLHFGWAGSLAPGEAYYYRIQGKRFLIEACNIQNNANHIHTVWRDFDGDFGRDVLAEHLKDEHPASE</sequence>
<reference evidence="2" key="1">
    <citation type="submission" date="2021-01" db="EMBL/GenBank/DDBJ databases">
        <title>Modified the classification status of verrucomicrobia.</title>
        <authorList>
            <person name="Feng X."/>
        </authorList>
    </citation>
    <scope>NUCLEOTIDE SEQUENCE</scope>
    <source>
        <strain evidence="2">KCTC 22041</strain>
    </source>
</reference>
<dbReference type="EMBL" id="JAENIJ010000003">
    <property type="protein sequence ID" value="MBK1881396.1"/>
    <property type="molecule type" value="Genomic_DNA"/>
</dbReference>
<feature type="chain" id="PRO_5037680800" evidence="1">
    <location>
        <begin position="17"/>
        <end position="338"/>
    </location>
</feature>
<dbReference type="PANTHER" id="PTHR37489:SF1">
    <property type="entry name" value="DUF3500 DOMAIN-CONTAINING PROTEIN"/>
    <property type="match status" value="1"/>
</dbReference>
<feature type="signal peptide" evidence="1">
    <location>
        <begin position="1"/>
        <end position="16"/>
    </location>
</feature>
<evidence type="ECO:0000313" key="2">
    <source>
        <dbReference type="EMBL" id="MBK1881396.1"/>
    </source>
</evidence>
<dbReference type="RefSeq" id="WP_200267555.1">
    <property type="nucleotide sequence ID" value="NZ_JAENIJ010000003.1"/>
</dbReference>
<keyword evidence="3" id="KW-1185">Reference proteome</keyword>
<comment type="caution">
    <text evidence="2">The sequence shown here is derived from an EMBL/GenBank/DDBJ whole genome shotgun (WGS) entry which is preliminary data.</text>
</comment>
<gene>
    <name evidence="2" type="ORF">JIN85_03150</name>
</gene>
<organism evidence="2 3">
    <name type="scientific">Luteolibacter pohnpeiensis</name>
    <dbReference type="NCBI Taxonomy" id="454153"/>
    <lineage>
        <taxon>Bacteria</taxon>
        <taxon>Pseudomonadati</taxon>
        <taxon>Verrucomicrobiota</taxon>
        <taxon>Verrucomicrobiia</taxon>
        <taxon>Verrucomicrobiales</taxon>
        <taxon>Verrucomicrobiaceae</taxon>
        <taxon>Luteolibacter</taxon>
    </lineage>
</organism>
<keyword evidence="1" id="KW-0732">Signal</keyword>
<proteinExistence type="predicted"/>
<dbReference type="AlphaFoldDB" id="A0A934S2S9"/>
<dbReference type="InterPro" id="IPR021889">
    <property type="entry name" value="DUF3500"/>
</dbReference>
<accession>A0A934S2S9</accession>
<evidence type="ECO:0000313" key="3">
    <source>
        <dbReference type="Proteomes" id="UP000603141"/>
    </source>
</evidence>
<evidence type="ECO:0000256" key="1">
    <source>
        <dbReference type="SAM" id="SignalP"/>
    </source>
</evidence>
<protein>
    <submittedName>
        <fullName evidence="2">DUF3500 domain-containing protein</fullName>
    </submittedName>
</protein>
<dbReference type="Proteomes" id="UP000603141">
    <property type="component" value="Unassembled WGS sequence"/>
</dbReference>
<name>A0A934S2S9_9BACT</name>
<dbReference type="Pfam" id="PF12006">
    <property type="entry name" value="DUF3500"/>
    <property type="match status" value="1"/>
</dbReference>
<dbReference type="PANTHER" id="PTHR37489">
    <property type="entry name" value="DUF3500 DOMAIN-CONTAINING PROTEIN"/>
    <property type="match status" value="1"/>
</dbReference>